<keyword evidence="3 4" id="KW-0326">Glycosidase</keyword>
<comment type="similarity">
    <text evidence="1 4">Belongs to the glycosyl hydrolase 31 family.</text>
</comment>
<organism evidence="7 8">
    <name type="scientific">Pinctada imbricata</name>
    <name type="common">Atlantic pearl-oyster</name>
    <name type="synonym">Pinctada martensii</name>
    <dbReference type="NCBI Taxonomy" id="66713"/>
    <lineage>
        <taxon>Eukaryota</taxon>
        <taxon>Metazoa</taxon>
        <taxon>Spiralia</taxon>
        <taxon>Lophotrochozoa</taxon>
        <taxon>Mollusca</taxon>
        <taxon>Bivalvia</taxon>
        <taxon>Autobranchia</taxon>
        <taxon>Pteriomorphia</taxon>
        <taxon>Pterioida</taxon>
        <taxon>Pterioidea</taxon>
        <taxon>Pteriidae</taxon>
        <taxon>Pinctada</taxon>
    </lineage>
</organism>
<evidence type="ECO:0000256" key="2">
    <source>
        <dbReference type="ARBA" id="ARBA00022801"/>
    </source>
</evidence>
<dbReference type="CDD" id="cd06592">
    <property type="entry name" value="GH31_NET37"/>
    <property type="match status" value="1"/>
</dbReference>
<dbReference type="AlphaFoldDB" id="A0AA88XM02"/>
<proteinExistence type="inferred from homology"/>
<dbReference type="Pfam" id="PF21365">
    <property type="entry name" value="Glyco_hydro_31_3rd"/>
    <property type="match status" value="1"/>
</dbReference>
<dbReference type="SUPFAM" id="SSF51445">
    <property type="entry name" value="(Trans)glycosidases"/>
    <property type="match status" value="1"/>
</dbReference>
<evidence type="ECO:0000259" key="5">
    <source>
        <dbReference type="Pfam" id="PF01055"/>
    </source>
</evidence>
<evidence type="ECO:0000256" key="4">
    <source>
        <dbReference type="RuleBase" id="RU361185"/>
    </source>
</evidence>
<evidence type="ECO:0000256" key="1">
    <source>
        <dbReference type="ARBA" id="ARBA00007806"/>
    </source>
</evidence>
<dbReference type="InterPro" id="IPR048395">
    <property type="entry name" value="Glyco_hydro_31_C"/>
</dbReference>
<dbReference type="SUPFAM" id="SSF51011">
    <property type="entry name" value="Glycosyl hydrolase domain"/>
    <property type="match status" value="1"/>
</dbReference>
<keyword evidence="2 4" id="KW-0378">Hydrolase</keyword>
<accession>A0AA88XM02</accession>
<evidence type="ECO:0000259" key="6">
    <source>
        <dbReference type="Pfam" id="PF21365"/>
    </source>
</evidence>
<gene>
    <name evidence="7" type="ORF">FSP39_011435</name>
</gene>
<evidence type="ECO:0000313" key="8">
    <source>
        <dbReference type="Proteomes" id="UP001186944"/>
    </source>
</evidence>
<feature type="domain" description="Glycosyl hydrolase family 31 C-terminal" evidence="6">
    <location>
        <begin position="566"/>
        <end position="646"/>
    </location>
</feature>
<comment type="caution">
    <text evidence="7">The sequence shown here is derived from an EMBL/GenBank/DDBJ whole genome shotgun (WGS) entry which is preliminary data.</text>
</comment>
<dbReference type="GO" id="GO:0004553">
    <property type="term" value="F:hydrolase activity, hydrolyzing O-glycosyl compounds"/>
    <property type="evidence" value="ECO:0007669"/>
    <property type="project" value="InterPro"/>
</dbReference>
<dbReference type="GO" id="GO:0005975">
    <property type="term" value="P:carbohydrate metabolic process"/>
    <property type="evidence" value="ECO:0007669"/>
    <property type="project" value="InterPro"/>
</dbReference>
<dbReference type="InterPro" id="IPR017853">
    <property type="entry name" value="GH"/>
</dbReference>
<dbReference type="Gene3D" id="3.20.20.80">
    <property type="entry name" value="Glycosidases"/>
    <property type="match status" value="1"/>
</dbReference>
<sequence>MCSSRDGASKWTGKEEEDFCTRNDCASTDVIYDKTTKTLHLVKDGSAFLDVSIPVLADIDVDPKKCFSPSSRTDLCLSWDQNLILDVRKNKLRDTQCYVVNLRSTDDRLFPSTCFSLADAHWFGGAELHHQRWPLNDVILPLQPYVSQDLVVNTDSFGNVLEPYWINSNGVGVFVDDMTPLHASVNANNSDKICFQAKYEEPHQPRYLFEHTLLNYTVCKSDDVKEIHSQLRKIIFDKPSGIPDIRMMKSPIWSTWARYKTLINETTVIQFADEILDHGFSNSQLEIDDMYSTKYGDLDFDPDKFPDPSGMIQTLKTKGFRTSAWITPFANLDSVAFLEGAGKGFWLKDKLGQVPALVKWWQGVGGIVDFTNQEATEWFVQRLQEMKGEYGLDTFKFDAGEMTFLPSSYKPTLPLANPGFFTTQYVDTVSRLGDAIEIRCGYKTQQHPVFVRMADKQSNWGYANGLRTLIPTVLTLGILGYPYILPDMIGGNGYGDDFSFDVVLPDRELYIRWLQITTYLPAMQFSFVPWDYDDEVVKMAKKMVDTHENIVTPILMKATKEAMKHGHPLIRPLWWIDPKSDDALISDSQFLIGNEMLVAPIVFESARSRDIYLPHGQWHDQLRGDKLTGPKWLRNYRIELDEIATFLLVV</sequence>
<keyword evidence="8" id="KW-1185">Reference proteome</keyword>
<dbReference type="InterPro" id="IPR050985">
    <property type="entry name" value="Alpha-glycosidase_related"/>
</dbReference>
<dbReference type="PANTHER" id="PTHR43053">
    <property type="entry name" value="GLYCOSIDASE FAMILY 31"/>
    <property type="match status" value="1"/>
</dbReference>
<dbReference type="PANTHER" id="PTHR43053:SF4">
    <property type="entry name" value="MYOGENESIS-REGULATING GLYCOSIDASE"/>
    <property type="match status" value="1"/>
</dbReference>
<evidence type="ECO:0000313" key="7">
    <source>
        <dbReference type="EMBL" id="KAK3087847.1"/>
    </source>
</evidence>
<dbReference type="InterPro" id="IPR000322">
    <property type="entry name" value="Glyco_hydro_31_TIM"/>
</dbReference>
<name>A0AA88XM02_PINIB</name>
<reference evidence="7" key="1">
    <citation type="submission" date="2019-08" db="EMBL/GenBank/DDBJ databases">
        <title>The improved chromosome-level genome for the pearl oyster Pinctada fucata martensii using PacBio sequencing and Hi-C.</title>
        <authorList>
            <person name="Zheng Z."/>
        </authorList>
    </citation>
    <scope>NUCLEOTIDE SEQUENCE</scope>
    <source>
        <strain evidence="7">ZZ-2019</strain>
        <tissue evidence="7">Adductor muscle</tissue>
    </source>
</reference>
<dbReference type="Gene3D" id="2.60.40.1180">
    <property type="entry name" value="Golgi alpha-mannosidase II"/>
    <property type="match status" value="1"/>
</dbReference>
<dbReference type="EMBL" id="VSWD01000011">
    <property type="protein sequence ID" value="KAK3087847.1"/>
    <property type="molecule type" value="Genomic_DNA"/>
</dbReference>
<protein>
    <submittedName>
        <fullName evidence="7">Uncharacterized protein</fullName>
    </submittedName>
</protein>
<feature type="domain" description="Glycoside hydrolase family 31 TIM barrel" evidence="5">
    <location>
        <begin position="254"/>
        <end position="546"/>
    </location>
</feature>
<evidence type="ECO:0000256" key="3">
    <source>
        <dbReference type="ARBA" id="ARBA00023295"/>
    </source>
</evidence>
<dbReference type="Pfam" id="PF01055">
    <property type="entry name" value="Glyco_hydro_31_2nd"/>
    <property type="match status" value="1"/>
</dbReference>
<dbReference type="InterPro" id="IPR013780">
    <property type="entry name" value="Glyco_hydro_b"/>
</dbReference>
<dbReference type="Proteomes" id="UP001186944">
    <property type="component" value="Unassembled WGS sequence"/>
</dbReference>